<dbReference type="Gene3D" id="3.80.10.10">
    <property type="entry name" value="Ribonuclease Inhibitor"/>
    <property type="match status" value="3"/>
</dbReference>
<dbReference type="AlphaFoldDB" id="A0AAW0LKZ9"/>
<keyword evidence="1" id="KW-0677">Repeat</keyword>
<evidence type="ECO:0000313" key="4">
    <source>
        <dbReference type="EMBL" id="KAK7852144.1"/>
    </source>
</evidence>
<evidence type="ECO:0000259" key="3">
    <source>
        <dbReference type="Pfam" id="PF23598"/>
    </source>
</evidence>
<proteinExistence type="predicted"/>
<dbReference type="Proteomes" id="UP000237347">
    <property type="component" value="Unassembled WGS sequence"/>
</dbReference>
<dbReference type="InterPro" id="IPR055414">
    <property type="entry name" value="LRR_R13L4/SHOC2-like"/>
</dbReference>
<name>A0AAW0LKZ9_QUESU</name>
<organism evidence="4 5">
    <name type="scientific">Quercus suber</name>
    <name type="common">Cork oak</name>
    <dbReference type="NCBI Taxonomy" id="58331"/>
    <lineage>
        <taxon>Eukaryota</taxon>
        <taxon>Viridiplantae</taxon>
        <taxon>Streptophyta</taxon>
        <taxon>Embryophyta</taxon>
        <taxon>Tracheophyta</taxon>
        <taxon>Spermatophyta</taxon>
        <taxon>Magnoliopsida</taxon>
        <taxon>eudicotyledons</taxon>
        <taxon>Gunneridae</taxon>
        <taxon>Pentapetalae</taxon>
        <taxon>rosids</taxon>
        <taxon>fabids</taxon>
        <taxon>Fagales</taxon>
        <taxon>Fagaceae</taxon>
        <taxon>Quercus</taxon>
    </lineage>
</organism>
<sequence>MWDMCHKNIISQHPLSTQRTTPAQAIPGFPFTLPFYSQLFLNGSYFIFKIPFIKPFGNFGANICKKGIILCIVCHGFLSRPSFCFQKNNEIPPNLLSTKTIIFKIEQPLSILKACISRFKYLRVLDLSKSSFEVLPNSIGSLKHLRYLDLTENCRIKQLPDSICKLHSLQTLVLGGCSNLERLPKGIRDIISLRFLVVTIKHTYLSKKAIGCLDSLRFLSISYCENLKCLFEGTKGCLTNLRTLFVVECPSLTTLSLSIKHLTALETLAIINCKELSLMEMEGEDNQDLKLSLQKLIIGGLPRLEVLPQWLQGSANTLQLLWIQECENLKALPEWLPRLKSLHRLAIGKCPKLSSLPEGMEALIALSQLQIEGCLDLSRKCKAEDLHKIAHVPLIDLDEDS</sequence>
<dbReference type="SUPFAM" id="SSF52058">
    <property type="entry name" value="L domain-like"/>
    <property type="match status" value="1"/>
</dbReference>
<accession>A0AAW0LKZ9</accession>
<dbReference type="InterPro" id="IPR032675">
    <property type="entry name" value="LRR_dom_sf"/>
</dbReference>
<dbReference type="Pfam" id="PF23598">
    <property type="entry name" value="LRR_14"/>
    <property type="match status" value="1"/>
</dbReference>
<keyword evidence="5" id="KW-1185">Reference proteome</keyword>
<reference evidence="4 5" key="1">
    <citation type="journal article" date="2018" name="Sci. Data">
        <title>The draft genome sequence of cork oak.</title>
        <authorList>
            <person name="Ramos A.M."/>
            <person name="Usie A."/>
            <person name="Barbosa P."/>
            <person name="Barros P.M."/>
            <person name="Capote T."/>
            <person name="Chaves I."/>
            <person name="Simoes F."/>
            <person name="Abreu I."/>
            <person name="Carrasquinho I."/>
            <person name="Faro C."/>
            <person name="Guimaraes J.B."/>
            <person name="Mendonca D."/>
            <person name="Nobrega F."/>
            <person name="Rodrigues L."/>
            <person name="Saibo N.J.M."/>
            <person name="Varela M.C."/>
            <person name="Egas C."/>
            <person name="Matos J."/>
            <person name="Miguel C.M."/>
            <person name="Oliveira M.M."/>
            <person name="Ricardo C.P."/>
            <person name="Goncalves S."/>
        </authorList>
    </citation>
    <scope>NUCLEOTIDE SEQUENCE [LARGE SCALE GENOMIC DNA]</scope>
    <source>
        <strain evidence="5">cv. HL8</strain>
    </source>
</reference>
<keyword evidence="2" id="KW-0611">Plant defense</keyword>
<feature type="domain" description="Disease resistance R13L4/SHOC-2-like LRR" evidence="3">
    <location>
        <begin position="114"/>
        <end position="324"/>
    </location>
</feature>
<dbReference type="EMBL" id="PKMF04000079">
    <property type="protein sequence ID" value="KAK7852144.1"/>
    <property type="molecule type" value="Genomic_DNA"/>
</dbReference>
<evidence type="ECO:0000256" key="2">
    <source>
        <dbReference type="ARBA" id="ARBA00022821"/>
    </source>
</evidence>
<gene>
    <name evidence="4" type="primary">RGA1_7</name>
    <name evidence="4" type="ORF">CFP56_040126</name>
</gene>
<evidence type="ECO:0000313" key="5">
    <source>
        <dbReference type="Proteomes" id="UP000237347"/>
    </source>
</evidence>
<comment type="caution">
    <text evidence="4">The sequence shown here is derived from an EMBL/GenBank/DDBJ whole genome shotgun (WGS) entry which is preliminary data.</text>
</comment>
<dbReference type="GO" id="GO:0006952">
    <property type="term" value="P:defense response"/>
    <property type="evidence" value="ECO:0007669"/>
    <property type="project" value="UniProtKB-KW"/>
</dbReference>
<evidence type="ECO:0000256" key="1">
    <source>
        <dbReference type="ARBA" id="ARBA00022737"/>
    </source>
</evidence>
<protein>
    <submittedName>
        <fullName evidence="4">Disease resistance protein rga1</fullName>
    </submittedName>
</protein>
<dbReference type="PANTHER" id="PTHR36766">
    <property type="entry name" value="PLANT BROAD-SPECTRUM MILDEW RESISTANCE PROTEIN RPW8"/>
    <property type="match status" value="1"/>
</dbReference>
<dbReference type="PANTHER" id="PTHR36766:SF61">
    <property type="entry name" value="NB-ARC DOMAIN DISEASE RESISTANCE PROTEIN"/>
    <property type="match status" value="1"/>
</dbReference>